<comment type="similarity">
    <text evidence="1">Belongs to the ARG7 family.</text>
</comment>
<accession>A0ABD2R7A1</accession>
<protein>
    <submittedName>
        <fullName evidence="2">Uncharacterized protein</fullName>
    </submittedName>
</protein>
<dbReference type="EMBL" id="JBJKTR010000021">
    <property type="protein sequence ID" value="KAL3327690.1"/>
    <property type="molecule type" value="Genomic_DNA"/>
</dbReference>
<gene>
    <name evidence="2" type="ORF">AABB24_035388</name>
</gene>
<sequence>IFLLIVKKDSMEIFGLCKKFREMFMNKNKKKLISAKKLQKKCKNTIFMVYVGEEKLKYEVQRKYLSSSFFKRFVNDFQEDIIIRDTKNLEFSVNSCTVYEFEYVLQFSKIQLYPCDL</sequence>
<comment type="caution">
    <text evidence="2">The sequence shown here is derived from an EMBL/GenBank/DDBJ whole genome shotgun (WGS) entry which is preliminary data.</text>
</comment>
<evidence type="ECO:0000256" key="1">
    <source>
        <dbReference type="ARBA" id="ARBA00006974"/>
    </source>
</evidence>
<feature type="non-terminal residue" evidence="2">
    <location>
        <position position="1"/>
    </location>
</feature>
<reference evidence="2 3" key="1">
    <citation type="submission" date="2024-05" db="EMBL/GenBank/DDBJ databases">
        <title>De novo assembly of an allotetraploid wild potato.</title>
        <authorList>
            <person name="Hosaka A.J."/>
        </authorList>
    </citation>
    <scope>NUCLEOTIDE SEQUENCE [LARGE SCALE GENOMIC DNA]</scope>
    <source>
        <tissue evidence="2">Young leaves</tissue>
    </source>
</reference>
<keyword evidence="3" id="KW-1185">Reference proteome</keyword>
<evidence type="ECO:0000313" key="2">
    <source>
        <dbReference type="EMBL" id="KAL3327690.1"/>
    </source>
</evidence>
<dbReference type="InterPro" id="IPR003676">
    <property type="entry name" value="SAUR_fam"/>
</dbReference>
<dbReference type="AlphaFoldDB" id="A0ABD2R7A1"/>
<dbReference type="Pfam" id="PF02519">
    <property type="entry name" value="Auxin_inducible"/>
    <property type="match status" value="1"/>
</dbReference>
<dbReference type="Proteomes" id="UP001627284">
    <property type="component" value="Unassembled WGS sequence"/>
</dbReference>
<proteinExistence type="inferred from homology"/>
<name>A0ABD2R7A1_9SOLN</name>
<evidence type="ECO:0000313" key="3">
    <source>
        <dbReference type="Proteomes" id="UP001627284"/>
    </source>
</evidence>
<organism evidence="2 3">
    <name type="scientific">Solanum stoloniferum</name>
    <dbReference type="NCBI Taxonomy" id="62892"/>
    <lineage>
        <taxon>Eukaryota</taxon>
        <taxon>Viridiplantae</taxon>
        <taxon>Streptophyta</taxon>
        <taxon>Embryophyta</taxon>
        <taxon>Tracheophyta</taxon>
        <taxon>Spermatophyta</taxon>
        <taxon>Magnoliopsida</taxon>
        <taxon>eudicotyledons</taxon>
        <taxon>Gunneridae</taxon>
        <taxon>Pentapetalae</taxon>
        <taxon>asterids</taxon>
        <taxon>lamiids</taxon>
        <taxon>Solanales</taxon>
        <taxon>Solanaceae</taxon>
        <taxon>Solanoideae</taxon>
        <taxon>Solaneae</taxon>
        <taxon>Solanum</taxon>
    </lineage>
</organism>